<keyword evidence="2" id="KW-1185">Reference proteome</keyword>
<dbReference type="Pfam" id="PF18778">
    <property type="entry name" value="NAD1"/>
    <property type="match status" value="1"/>
</dbReference>
<comment type="caution">
    <text evidence="1">The sequence shown here is derived from an EMBL/GenBank/DDBJ whole genome shotgun (WGS) entry which is preliminary data.</text>
</comment>
<name>A0AAN9AKJ6_9CAEN</name>
<sequence>METSILNIGELFLHLLQRLKKEIDFSQINNLILVMDVMGQHGKMDLQKAEKQKVFDIFLNSGLHGGCWPNIVYSVISFRLSDNCQRVIAVRNHNKRHSEHNAVDFLRELLILESLPPQTIKWYVNFSPCRNCSDKIDGFITEARTLYGIRLQIDMQFPCLYKIRRPSCERELCSHLQSVSTLDHRRNIEGLRQIQQNGVMLRTIDEGGWSDIREILSVAFSYRGTPRNTEDVRLNKDFHHLMSGNHSTDGFVTLEQLLQEFHQITEKFKSGLLI</sequence>
<dbReference type="Proteomes" id="UP001374579">
    <property type="component" value="Unassembled WGS sequence"/>
</dbReference>
<gene>
    <name evidence="1" type="ORF">V1264_022478</name>
</gene>
<proteinExistence type="predicted"/>
<dbReference type="Gene3D" id="3.40.140.10">
    <property type="entry name" value="Cytidine Deaminase, domain 2"/>
    <property type="match status" value="1"/>
</dbReference>
<evidence type="ECO:0000313" key="1">
    <source>
        <dbReference type="EMBL" id="KAK7088572.1"/>
    </source>
</evidence>
<protein>
    <submittedName>
        <fullName evidence="1">Uncharacterized protein</fullName>
    </submittedName>
</protein>
<dbReference type="AlphaFoldDB" id="A0AAN9AKJ6"/>
<reference evidence="1 2" key="1">
    <citation type="submission" date="2024-02" db="EMBL/GenBank/DDBJ databases">
        <title>Chromosome-scale genome assembly of the rough periwinkle Littorina saxatilis.</title>
        <authorList>
            <person name="De Jode A."/>
            <person name="Faria R."/>
            <person name="Formenti G."/>
            <person name="Sims Y."/>
            <person name="Smith T.P."/>
            <person name="Tracey A."/>
            <person name="Wood J.M.D."/>
            <person name="Zagrodzka Z.B."/>
            <person name="Johannesson K."/>
            <person name="Butlin R.K."/>
            <person name="Leder E.H."/>
        </authorList>
    </citation>
    <scope>NUCLEOTIDE SEQUENCE [LARGE SCALE GENOMIC DNA]</scope>
    <source>
        <strain evidence="1">Snail1</strain>
        <tissue evidence="1">Muscle</tissue>
    </source>
</reference>
<dbReference type="EMBL" id="JBAMIC010004070">
    <property type="protein sequence ID" value="KAK7088572.1"/>
    <property type="molecule type" value="Genomic_DNA"/>
</dbReference>
<accession>A0AAN9AKJ6</accession>
<evidence type="ECO:0000313" key="2">
    <source>
        <dbReference type="Proteomes" id="UP001374579"/>
    </source>
</evidence>
<organism evidence="1 2">
    <name type="scientific">Littorina saxatilis</name>
    <dbReference type="NCBI Taxonomy" id="31220"/>
    <lineage>
        <taxon>Eukaryota</taxon>
        <taxon>Metazoa</taxon>
        <taxon>Spiralia</taxon>
        <taxon>Lophotrochozoa</taxon>
        <taxon>Mollusca</taxon>
        <taxon>Gastropoda</taxon>
        <taxon>Caenogastropoda</taxon>
        <taxon>Littorinimorpha</taxon>
        <taxon>Littorinoidea</taxon>
        <taxon>Littorinidae</taxon>
        <taxon>Littorina</taxon>
    </lineage>
</organism>